<keyword evidence="7" id="KW-0698">rRNA processing</keyword>
<proteinExistence type="inferred from homology"/>
<evidence type="ECO:0000256" key="4">
    <source>
        <dbReference type="ARBA" id="ARBA00022759"/>
    </source>
</evidence>
<dbReference type="SUPFAM" id="SSF55486">
    <property type="entry name" value="Metalloproteases ('zincins'), catalytic domain"/>
    <property type="match status" value="1"/>
</dbReference>
<dbReference type="NCBIfam" id="TIGR00043">
    <property type="entry name" value="rRNA maturation RNase YbeY"/>
    <property type="match status" value="1"/>
</dbReference>
<dbReference type="Proteomes" id="UP000533637">
    <property type="component" value="Unassembled WGS sequence"/>
</dbReference>
<dbReference type="RefSeq" id="WP_122355355.1">
    <property type="nucleotide sequence ID" value="NZ_BMPB01000001.1"/>
</dbReference>
<protein>
    <recommendedName>
        <fullName evidence="7">Endoribonuclease YbeY</fullName>
        <ecNumber evidence="7">3.1.-.-</ecNumber>
    </recommendedName>
</protein>
<evidence type="ECO:0000313" key="9">
    <source>
        <dbReference type="Proteomes" id="UP000533637"/>
    </source>
</evidence>
<evidence type="ECO:0000256" key="1">
    <source>
        <dbReference type="ARBA" id="ARBA00010875"/>
    </source>
</evidence>
<name>A0ABR6KK89_9BACT</name>
<feature type="binding site" evidence="7">
    <location>
        <position position="107"/>
    </location>
    <ligand>
        <name>Zn(2+)</name>
        <dbReference type="ChEBI" id="CHEBI:29105"/>
        <note>catalytic</note>
    </ligand>
</feature>
<accession>A0ABR6KK89</accession>
<dbReference type="EC" id="3.1.-.-" evidence="7"/>
<gene>
    <name evidence="7" type="primary">ybeY</name>
    <name evidence="8" type="ORF">GGQ57_001681</name>
</gene>
<keyword evidence="7" id="KW-0690">Ribosome biogenesis</keyword>
<comment type="subcellular location">
    <subcellularLocation>
        <location evidence="7">Cytoplasm</location>
    </subcellularLocation>
</comment>
<evidence type="ECO:0000313" key="8">
    <source>
        <dbReference type="EMBL" id="MBB4621784.1"/>
    </source>
</evidence>
<keyword evidence="9" id="KW-1185">Reference proteome</keyword>
<reference evidence="8 9" key="1">
    <citation type="submission" date="2020-08" db="EMBL/GenBank/DDBJ databases">
        <title>Genomic Encyclopedia of Type Strains, Phase IV (KMG-IV): sequencing the most valuable type-strain genomes for metagenomic binning, comparative biology and taxonomic classification.</title>
        <authorList>
            <person name="Goeker M."/>
        </authorList>
    </citation>
    <scope>NUCLEOTIDE SEQUENCE [LARGE SCALE GENOMIC DNA]</scope>
    <source>
        <strain evidence="8 9">DSM 102983</strain>
    </source>
</reference>
<dbReference type="InterPro" id="IPR002036">
    <property type="entry name" value="YbeY"/>
</dbReference>
<dbReference type="Gene3D" id="3.40.390.30">
    <property type="entry name" value="Metalloproteases ('zincins'), catalytic domain"/>
    <property type="match status" value="1"/>
</dbReference>
<dbReference type="InterPro" id="IPR023091">
    <property type="entry name" value="MetalPrtase_cat_dom_sf_prd"/>
</dbReference>
<keyword evidence="3 7" id="KW-0479">Metal-binding</keyword>
<keyword evidence="2 7" id="KW-0540">Nuclease</keyword>
<evidence type="ECO:0000256" key="5">
    <source>
        <dbReference type="ARBA" id="ARBA00022801"/>
    </source>
</evidence>
<evidence type="ECO:0000256" key="3">
    <source>
        <dbReference type="ARBA" id="ARBA00022723"/>
    </source>
</evidence>
<feature type="binding site" evidence="7">
    <location>
        <position position="117"/>
    </location>
    <ligand>
        <name>Zn(2+)</name>
        <dbReference type="ChEBI" id="CHEBI:29105"/>
        <note>catalytic</note>
    </ligand>
</feature>
<keyword evidence="7" id="KW-0963">Cytoplasm</keyword>
<comment type="function">
    <text evidence="7">Single strand-specific metallo-endoribonuclease involved in late-stage 70S ribosome quality control and in maturation of the 3' terminus of the 16S rRNA.</text>
</comment>
<dbReference type="EMBL" id="JACHOC010000003">
    <property type="protein sequence ID" value="MBB4621784.1"/>
    <property type="molecule type" value="Genomic_DNA"/>
</dbReference>
<comment type="cofactor">
    <cofactor evidence="7">
        <name>Zn(2+)</name>
        <dbReference type="ChEBI" id="CHEBI:29105"/>
    </cofactor>
    <text evidence="7">Binds 1 zinc ion.</text>
</comment>
<dbReference type="HAMAP" id="MF_00009">
    <property type="entry name" value="Endoribonucl_YbeY"/>
    <property type="match status" value="1"/>
</dbReference>
<keyword evidence="5 7" id="KW-0378">Hydrolase</keyword>
<sequence length="144" mass="16537">MTISFHAEDIELPAIKKEAVSNWIKAVTETYGKKTGDITYIFCSDEKILEVNRQYLQHDYYTDIITFDYTSGNKISGDLFISLDTVKTNSEKFETPYNEELHRTIIHGILHLCGINDKGPGEREIMEENENKALAILPEECRES</sequence>
<feature type="binding site" evidence="7">
    <location>
        <position position="111"/>
    </location>
    <ligand>
        <name>Zn(2+)</name>
        <dbReference type="ChEBI" id="CHEBI:29105"/>
        <note>catalytic</note>
    </ligand>
</feature>
<comment type="caution">
    <text evidence="8">The sequence shown here is derived from an EMBL/GenBank/DDBJ whole genome shotgun (WGS) entry which is preliminary data.</text>
</comment>
<organism evidence="8 9">
    <name type="scientific">Parabacteroides faecis</name>
    <dbReference type="NCBI Taxonomy" id="1217282"/>
    <lineage>
        <taxon>Bacteria</taxon>
        <taxon>Pseudomonadati</taxon>
        <taxon>Bacteroidota</taxon>
        <taxon>Bacteroidia</taxon>
        <taxon>Bacteroidales</taxon>
        <taxon>Tannerellaceae</taxon>
        <taxon>Parabacteroides</taxon>
    </lineage>
</organism>
<evidence type="ECO:0000256" key="6">
    <source>
        <dbReference type="ARBA" id="ARBA00022833"/>
    </source>
</evidence>
<evidence type="ECO:0000256" key="7">
    <source>
        <dbReference type="HAMAP-Rule" id="MF_00009"/>
    </source>
</evidence>
<dbReference type="Pfam" id="PF02130">
    <property type="entry name" value="YbeY"/>
    <property type="match status" value="1"/>
</dbReference>
<evidence type="ECO:0000256" key="2">
    <source>
        <dbReference type="ARBA" id="ARBA00022722"/>
    </source>
</evidence>
<comment type="similarity">
    <text evidence="1 7">Belongs to the endoribonuclease YbeY family.</text>
</comment>
<dbReference type="PANTHER" id="PTHR46986:SF1">
    <property type="entry name" value="ENDORIBONUCLEASE YBEY, CHLOROPLASTIC"/>
    <property type="match status" value="1"/>
</dbReference>
<dbReference type="PANTHER" id="PTHR46986">
    <property type="entry name" value="ENDORIBONUCLEASE YBEY, CHLOROPLASTIC"/>
    <property type="match status" value="1"/>
</dbReference>
<keyword evidence="4 7" id="KW-0255">Endonuclease</keyword>
<keyword evidence="6 7" id="KW-0862">Zinc</keyword>